<gene>
    <name evidence="1" type="ORF">ANN_01079</name>
</gene>
<proteinExistence type="predicted"/>
<sequence length="249" mass="27935">MADLYEGGNEPLGALKSGVDSSSLGSYRVASNSPLPPKKGRSPVCKFKTKRWKDILWQDRVTVAYLTFQTVTEILARCNNIAEQNHNHRMLENVFRLSSLYNDLLALGAKDNKGIATSCRNTCPILLHPLRKLSITKILQVLAQCRAEQCCRSLVDGLLDTYKPTDSSSSVIDMGGNELTPDNSDNSSIEVYRFKYLGVIIDRWGNWKLQNELARNKGKNALQAIDRCLNKWPNIGVKNFINIYNALVE</sequence>
<accession>A0ABQ8TVM0</accession>
<reference evidence="1 2" key="1">
    <citation type="journal article" date="2022" name="Allergy">
        <title>Genome assembly and annotation of Periplaneta americana reveal a comprehensive cockroach allergen profile.</title>
        <authorList>
            <person name="Wang L."/>
            <person name="Xiong Q."/>
            <person name="Saelim N."/>
            <person name="Wang L."/>
            <person name="Nong W."/>
            <person name="Wan A.T."/>
            <person name="Shi M."/>
            <person name="Liu X."/>
            <person name="Cao Q."/>
            <person name="Hui J.H.L."/>
            <person name="Sookrung N."/>
            <person name="Leung T.F."/>
            <person name="Tungtrongchitr A."/>
            <person name="Tsui S.K.W."/>
        </authorList>
    </citation>
    <scope>NUCLEOTIDE SEQUENCE [LARGE SCALE GENOMIC DNA]</scope>
    <source>
        <strain evidence="1">PWHHKU_190912</strain>
    </source>
</reference>
<keyword evidence="2" id="KW-1185">Reference proteome</keyword>
<comment type="caution">
    <text evidence="1">The sequence shown here is derived from an EMBL/GenBank/DDBJ whole genome shotgun (WGS) entry which is preliminary data.</text>
</comment>
<organism evidence="1 2">
    <name type="scientific">Periplaneta americana</name>
    <name type="common">American cockroach</name>
    <name type="synonym">Blatta americana</name>
    <dbReference type="NCBI Taxonomy" id="6978"/>
    <lineage>
        <taxon>Eukaryota</taxon>
        <taxon>Metazoa</taxon>
        <taxon>Ecdysozoa</taxon>
        <taxon>Arthropoda</taxon>
        <taxon>Hexapoda</taxon>
        <taxon>Insecta</taxon>
        <taxon>Pterygota</taxon>
        <taxon>Neoptera</taxon>
        <taxon>Polyneoptera</taxon>
        <taxon>Dictyoptera</taxon>
        <taxon>Blattodea</taxon>
        <taxon>Blattoidea</taxon>
        <taxon>Blattidae</taxon>
        <taxon>Blattinae</taxon>
        <taxon>Periplaneta</taxon>
    </lineage>
</organism>
<name>A0ABQ8TVM0_PERAM</name>
<protein>
    <submittedName>
        <fullName evidence="1">Uncharacterized protein</fullName>
    </submittedName>
</protein>
<evidence type="ECO:0000313" key="2">
    <source>
        <dbReference type="Proteomes" id="UP001148838"/>
    </source>
</evidence>
<dbReference type="Proteomes" id="UP001148838">
    <property type="component" value="Unassembled WGS sequence"/>
</dbReference>
<evidence type="ECO:0000313" key="1">
    <source>
        <dbReference type="EMBL" id="KAJ4449675.1"/>
    </source>
</evidence>
<dbReference type="EMBL" id="JAJSOF020000003">
    <property type="protein sequence ID" value="KAJ4449675.1"/>
    <property type="molecule type" value="Genomic_DNA"/>
</dbReference>